<accession>A0AAV6HEV4</accession>
<reference evidence="1" key="1">
    <citation type="submission" date="2020-10" db="EMBL/GenBank/DDBJ databases">
        <title>Chromosome-scale genome assembly of the Allis shad, Alosa alosa.</title>
        <authorList>
            <person name="Margot Z."/>
            <person name="Christophe K."/>
            <person name="Cabau C."/>
            <person name="Louis A."/>
            <person name="Berthelot C."/>
            <person name="Parey E."/>
            <person name="Roest Crollius H."/>
            <person name="Montfort J."/>
            <person name="Robinson-Rechavi M."/>
            <person name="Bucao C."/>
            <person name="Bouchez O."/>
            <person name="Gislard M."/>
            <person name="Lluch J."/>
            <person name="Milhes M."/>
            <person name="Lampietro C."/>
            <person name="Lopez Roques C."/>
            <person name="Donnadieu C."/>
            <person name="Braasch I."/>
            <person name="Desvignes T."/>
            <person name="Postlethwait J."/>
            <person name="Bobe J."/>
            <person name="Guiguen Y."/>
        </authorList>
    </citation>
    <scope>NUCLEOTIDE SEQUENCE</scope>
    <source>
        <strain evidence="1">M-15738</strain>
        <tissue evidence="1">Blood</tissue>
    </source>
</reference>
<gene>
    <name evidence="1" type="ORF">AALO_G00030040</name>
</gene>
<comment type="caution">
    <text evidence="1">The sequence shown here is derived from an EMBL/GenBank/DDBJ whole genome shotgun (WGS) entry which is preliminary data.</text>
</comment>
<sequence length="81" mass="9516">MCEMMGMLIISDYIFQFWFTFSSYTFNEGPIESMTILLKYRLIVSPSSLLPMLIEPDPSYPFPRVGRKHWKPCGRYVPASR</sequence>
<proteinExistence type="predicted"/>
<keyword evidence="2" id="KW-1185">Reference proteome</keyword>
<evidence type="ECO:0000313" key="1">
    <source>
        <dbReference type="EMBL" id="KAG5284747.1"/>
    </source>
</evidence>
<dbReference type="EMBL" id="JADWDJ010000002">
    <property type="protein sequence ID" value="KAG5284747.1"/>
    <property type="molecule type" value="Genomic_DNA"/>
</dbReference>
<protein>
    <submittedName>
        <fullName evidence="1">Uncharacterized protein</fullName>
    </submittedName>
</protein>
<dbReference type="Proteomes" id="UP000823561">
    <property type="component" value="Chromosome 2"/>
</dbReference>
<organism evidence="1 2">
    <name type="scientific">Alosa alosa</name>
    <name type="common">allis shad</name>
    <dbReference type="NCBI Taxonomy" id="278164"/>
    <lineage>
        <taxon>Eukaryota</taxon>
        <taxon>Metazoa</taxon>
        <taxon>Chordata</taxon>
        <taxon>Craniata</taxon>
        <taxon>Vertebrata</taxon>
        <taxon>Euteleostomi</taxon>
        <taxon>Actinopterygii</taxon>
        <taxon>Neopterygii</taxon>
        <taxon>Teleostei</taxon>
        <taxon>Clupei</taxon>
        <taxon>Clupeiformes</taxon>
        <taxon>Clupeoidei</taxon>
        <taxon>Clupeidae</taxon>
        <taxon>Alosa</taxon>
    </lineage>
</organism>
<name>A0AAV6HEV4_9TELE</name>
<evidence type="ECO:0000313" key="2">
    <source>
        <dbReference type="Proteomes" id="UP000823561"/>
    </source>
</evidence>
<dbReference type="AlphaFoldDB" id="A0AAV6HEV4"/>